<feature type="transmembrane region" description="Helical" evidence="2">
    <location>
        <begin position="172"/>
        <end position="190"/>
    </location>
</feature>
<keyword evidence="4" id="KW-1185">Reference proteome</keyword>
<accession>A0ABV1QAP0</accession>
<dbReference type="EMBL" id="JBEJUE010000033">
    <property type="protein sequence ID" value="MER0428213.1"/>
    <property type="molecule type" value="Genomic_DNA"/>
</dbReference>
<feature type="transmembrane region" description="Helical" evidence="2">
    <location>
        <begin position="210"/>
        <end position="228"/>
    </location>
</feature>
<evidence type="ECO:0000256" key="1">
    <source>
        <dbReference type="SAM" id="MobiDB-lite"/>
    </source>
</evidence>
<proteinExistence type="predicted"/>
<reference evidence="3 4" key="1">
    <citation type="submission" date="2024-01" db="EMBL/GenBank/DDBJ databases">
        <title>Metagenomic exploration of the rhizosphere soil microbial community and their significance in facilitating the development of wild simulated ginseng.</title>
        <authorList>
            <person name="Huang J."/>
        </authorList>
    </citation>
    <scope>NUCLEOTIDE SEQUENCE [LARGE SCALE GENOMIC DNA]</scope>
    <source>
        <strain evidence="3 4">WY141</strain>
    </source>
</reference>
<keyword evidence="2" id="KW-0812">Transmembrane</keyword>
<feature type="compositionally biased region" description="Basic residues" evidence="1">
    <location>
        <begin position="78"/>
        <end position="87"/>
    </location>
</feature>
<evidence type="ECO:0000313" key="4">
    <source>
        <dbReference type="Proteomes" id="UP001456562"/>
    </source>
</evidence>
<organism evidence="3 4">
    <name type="scientific">Streptomyces microflavus</name>
    <name type="common">Streptomyces lipmanii</name>
    <dbReference type="NCBI Taxonomy" id="1919"/>
    <lineage>
        <taxon>Bacteria</taxon>
        <taxon>Bacillati</taxon>
        <taxon>Actinomycetota</taxon>
        <taxon>Actinomycetes</taxon>
        <taxon>Kitasatosporales</taxon>
        <taxon>Streptomycetaceae</taxon>
        <taxon>Streptomyces</taxon>
    </lineage>
</organism>
<keyword evidence="2" id="KW-0472">Membrane</keyword>
<keyword evidence="2" id="KW-1133">Transmembrane helix</keyword>
<protein>
    <submittedName>
        <fullName evidence="3">Uncharacterized protein</fullName>
    </submittedName>
</protein>
<feature type="transmembrane region" description="Helical" evidence="2">
    <location>
        <begin position="91"/>
        <end position="111"/>
    </location>
</feature>
<feature type="region of interest" description="Disordered" evidence="1">
    <location>
        <begin position="1"/>
        <end position="87"/>
    </location>
</feature>
<gene>
    <name evidence="3" type="ORF">ABR748_28945</name>
</gene>
<name>A0ABV1QAP0_STRMI</name>
<sequence>MSDSHLPGPVDPSDSSTPPTGPTVPAGDHGSAPHTGPADLMSTTAPTTDSAASPPAPHVPLQAASGPAGTTEAPPASPKRRRTCKRPGTKAVATLALAGVLLGAAGCLLPWTAGPDAGLVPAGAHPTLGVVGLGTTLGWAGGDARVALLLLLLALPAVLAWYLGWCGVRQRISGAAAGLAALLWTVTALVSDPDSATWEGAALDVSLGPGGFLTAAGAALVVVASLTARREPLSDFLAAARRIHSLWLRGDRVEAVRRSQALLARGDHTLGDSDPDVRSLWFVHALMLAELGAAPQAVRCATVAAARWVDRDRAREHERARGRAAGTPGPRWLVALHRDGGAYTTWAVLLTTDAVPVLLGHAAQVLVVEPGPLGLLREALPEIQAALVAEATAHLPAQSAPPAR</sequence>
<feature type="transmembrane region" description="Helical" evidence="2">
    <location>
        <begin position="146"/>
        <end position="165"/>
    </location>
</feature>
<dbReference type="RefSeq" id="WP_031125690.1">
    <property type="nucleotide sequence ID" value="NZ_JBEJUE010000033.1"/>
</dbReference>
<dbReference type="Proteomes" id="UP001456562">
    <property type="component" value="Unassembled WGS sequence"/>
</dbReference>
<evidence type="ECO:0000256" key="2">
    <source>
        <dbReference type="SAM" id="Phobius"/>
    </source>
</evidence>
<feature type="compositionally biased region" description="Low complexity" evidence="1">
    <location>
        <begin position="7"/>
        <end position="28"/>
    </location>
</feature>
<comment type="caution">
    <text evidence="3">The sequence shown here is derived from an EMBL/GenBank/DDBJ whole genome shotgun (WGS) entry which is preliminary data.</text>
</comment>
<feature type="compositionally biased region" description="Low complexity" evidence="1">
    <location>
        <begin position="42"/>
        <end position="53"/>
    </location>
</feature>
<evidence type="ECO:0000313" key="3">
    <source>
        <dbReference type="EMBL" id="MER0428213.1"/>
    </source>
</evidence>